<gene>
    <name evidence="1" type="ORF">EDC35_10728</name>
</gene>
<name>A0A4R3MTD4_9GAMM</name>
<accession>A0A4R3MTD4</accession>
<protein>
    <submittedName>
        <fullName evidence="1">Uncharacterized protein</fullName>
    </submittedName>
</protein>
<keyword evidence="2" id="KW-1185">Reference proteome</keyword>
<dbReference type="Proteomes" id="UP000295717">
    <property type="component" value="Unassembled WGS sequence"/>
</dbReference>
<dbReference type="EMBL" id="SMAO01000007">
    <property type="protein sequence ID" value="TCT19700.1"/>
    <property type="molecule type" value="Genomic_DNA"/>
</dbReference>
<sequence>MKLIIHNNKREMMGFASLYPSYSYSNLLI</sequence>
<evidence type="ECO:0000313" key="2">
    <source>
        <dbReference type="Proteomes" id="UP000295717"/>
    </source>
</evidence>
<comment type="caution">
    <text evidence="1">The sequence shown here is derived from an EMBL/GenBank/DDBJ whole genome shotgun (WGS) entry which is preliminary data.</text>
</comment>
<organism evidence="1 2">
    <name type="scientific">Thiobaca trueperi</name>
    <dbReference type="NCBI Taxonomy" id="127458"/>
    <lineage>
        <taxon>Bacteria</taxon>
        <taxon>Pseudomonadati</taxon>
        <taxon>Pseudomonadota</taxon>
        <taxon>Gammaproteobacteria</taxon>
        <taxon>Chromatiales</taxon>
        <taxon>Chromatiaceae</taxon>
        <taxon>Thiobaca</taxon>
    </lineage>
</organism>
<dbReference type="AlphaFoldDB" id="A0A4R3MTD4"/>
<proteinExistence type="predicted"/>
<reference evidence="1 2" key="1">
    <citation type="submission" date="2019-03" db="EMBL/GenBank/DDBJ databases">
        <title>Genomic Encyclopedia of Type Strains, Phase IV (KMG-IV): sequencing the most valuable type-strain genomes for metagenomic binning, comparative biology and taxonomic classification.</title>
        <authorList>
            <person name="Goeker M."/>
        </authorList>
    </citation>
    <scope>NUCLEOTIDE SEQUENCE [LARGE SCALE GENOMIC DNA]</scope>
    <source>
        <strain evidence="1 2">DSM 13587</strain>
    </source>
</reference>
<evidence type="ECO:0000313" key="1">
    <source>
        <dbReference type="EMBL" id="TCT19700.1"/>
    </source>
</evidence>